<evidence type="ECO:0000256" key="12">
    <source>
        <dbReference type="NCBIfam" id="TIGR00416"/>
    </source>
</evidence>
<evidence type="ECO:0000256" key="5">
    <source>
        <dbReference type="ARBA" id="ARBA00022801"/>
    </source>
</evidence>
<evidence type="ECO:0000256" key="8">
    <source>
        <dbReference type="ARBA" id="ARBA00023016"/>
    </source>
</evidence>
<dbReference type="NCBIfam" id="TIGR00416">
    <property type="entry name" value="sms"/>
    <property type="match status" value="1"/>
</dbReference>
<dbReference type="InterPro" id="IPR020588">
    <property type="entry name" value="RecA_ATP-bd"/>
</dbReference>
<feature type="short sequence motif" description="RadA KNRFG motif" evidence="11">
    <location>
        <begin position="252"/>
        <end position="256"/>
    </location>
</feature>
<dbReference type="PANTHER" id="PTHR32472">
    <property type="entry name" value="DNA REPAIR PROTEIN RADA"/>
    <property type="match status" value="1"/>
</dbReference>
<evidence type="ECO:0000256" key="6">
    <source>
        <dbReference type="ARBA" id="ARBA00022833"/>
    </source>
</evidence>
<proteinExistence type="inferred from homology"/>
<keyword evidence="16" id="KW-1185">Reference proteome</keyword>
<keyword evidence="8 11" id="KW-0346">Stress response</keyword>
<dbReference type="InterPro" id="IPR003593">
    <property type="entry name" value="AAA+_ATPase"/>
</dbReference>
<feature type="binding site" evidence="11">
    <location>
        <begin position="94"/>
        <end position="101"/>
    </location>
    <ligand>
        <name>ATP</name>
        <dbReference type="ChEBI" id="CHEBI:30616"/>
    </ligand>
</feature>
<comment type="function">
    <text evidence="13">DNA-dependent ATPase involved in processing of recombination intermediates, plays a role in repairing DNA breaks. Stimulates the branch migration of RecA-mediated strand transfer reactions, allowing the 3' invading strand to extend heteroduplex DNA faster. Binds ssDNA in the presence of ADP but not other nucleotides, has ATPase activity that is stimulated by ssDNA and various branched DNA structures, but inhibited by SSB. Does not have RecA's homology-searching function.</text>
</comment>
<evidence type="ECO:0000256" key="7">
    <source>
        <dbReference type="ARBA" id="ARBA00022840"/>
    </source>
</evidence>
<keyword evidence="3 11" id="KW-0227">DNA damage</keyword>
<comment type="domain">
    <text evidence="11">The middle region has homology to RecA with ATPase motifs including the RadA KNRFG motif, while the C-terminus is homologous to Lon protease.</text>
</comment>
<evidence type="ECO:0000256" key="1">
    <source>
        <dbReference type="ARBA" id="ARBA00022723"/>
    </source>
</evidence>
<keyword evidence="5" id="KW-0378">Hydrolase</keyword>
<evidence type="ECO:0000256" key="3">
    <source>
        <dbReference type="ARBA" id="ARBA00022763"/>
    </source>
</evidence>
<keyword evidence="9 11" id="KW-0238">DNA-binding</keyword>
<comment type="function">
    <text evidence="11">Plays a role in repairing double-strand DNA breaks, probably involving stabilizing or processing branched DNA or blocked replication forks.</text>
</comment>
<evidence type="ECO:0000256" key="9">
    <source>
        <dbReference type="ARBA" id="ARBA00023125"/>
    </source>
</evidence>
<dbReference type="InterPro" id="IPR014721">
    <property type="entry name" value="Ribsml_uS5_D2-typ_fold_subgr"/>
</dbReference>
<accession>A0ABS3F844</accession>
<evidence type="ECO:0000256" key="10">
    <source>
        <dbReference type="ARBA" id="ARBA00023204"/>
    </source>
</evidence>
<dbReference type="PROSITE" id="PS50162">
    <property type="entry name" value="RECA_2"/>
    <property type="match status" value="1"/>
</dbReference>
<evidence type="ECO:0000256" key="11">
    <source>
        <dbReference type="HAMAP-Rule" id="MF_01498"/>
    </source>
</evidence>
<dbReference type="InterPro" id="IPR020568">
    <property type="entry name" value="Ribosomal_Su5_D2-typ_SF"/>
</dbReference>
<evidence type="ECO:0000259" key="14">
    <source>
        <dbReference type="PROSITE" id="PS50162"/>
    </source>
</evidence>
<evidence type="ECO:0000256" key="2">
    <source>
        <dbReference type="ARBA" id="ARBA00022741"/>
    </source>
</evidence>
<feature type="region of interest" description="Lon-protease-like" evidence="11">
    <location>
        <begin position="351"/>
        <end position="459"/>
    </location>
</feature>
<dbReference type="InterPro" id="IPR027417">
    <property type="entry name" value="P-loop_NTPase"/>
</dbReference>
<dbReference type="Gene3D" id="3.40.50.300">
    <property type="entry name" value="P-loop containing nucleotide triphosphate hydrolases"/>
    <property type="match status" value="1"/>
</dbReference>
<dbReference type="Gene3D" id="3.30.230.10">
    <property type="match status" value="1"/>
</dbReference>
<dbReference type="EMBL" id="JAFLNC010000004">
    <property type="protein sequence ID" value="MBO0334502.1"/>
    <property type="molecule type" value="Genomic_DNA"/>
</dbReference>
<keyword evidence="2 11" id="KW-0547">Nucleotide-binding</keyword>
<keyword evidence="4 13" id="KW-0863">Zinc-finger</keyword>
<comment type="similarity">
    <text evidence="11 13">Belongs to the RecA family. RadA subfamily.</text>
</comment>
<dbReference type="Proteomes" id="UP000664761">
    <property type="component" value="Unassembled WGS sequence"/>
</dbReference>
<protein>
    <recommendedName>
        <fullName evidence="11 12">DNA repair protein RadA</fullName>
    </recommendedName>
</protein>
<keyword evidence="7 11" id="KW-0067">ATP-binding</keyword>
<dbReference type="SMART" id="SM00382">
    <property type="entry name" value="AAA"/>
    <property type="match status" value="1"/>
</dbReference>
<dbReference type="HAMAP" id="MF_01498">
    <property type="entry name" value="RadA_bact"/>
    <property type="match status" value="1"/>
</dbReference>
<dbReference type="PRINTS" id="PR01874">
    <property type="entry name" value="DNAREPAIRADA"/>
</dbReference>
<name>A0ABS3F844_9PROT</name>
<dbReference type="InterPro" id="IPR041166">
    <property type="entry name" value="Rubredoxin_2"/>
</dbReference>
<dbReference type="Pfam" id="PF18073">
    <property type="entry name" value="Zn_ribbon_LapB"/>
    <property type="match status" value="1"/>
</dbReference>
<dbReference type="PANTHER" id="PTHR32472:SF10">
    <property type="entry name" value="DNA REPAIR PROTEIN RADA-LIKE PROTEIN"/>
    <property type="match status" value="1"/>
</dbReference>
<sequence length="459" mass="48376">MARSSEQFTCQSCGETYRKWQGRCESCGEWNSLLESTADVAVPSGLSTGKGRALTFTALNADISEYKRTASQIGELDRVLGGGFVPGSSILIGGDPGIGKSTLLLQAVAKMAMAGSPCIYISGEEATQQISMRAQRLGLADAPVQLASANSIRDIITSVEKTATPKLLVIDSIQTVFADNLPSAPGTVAQVRASAQELIRLARKTGTSVILVGHVTKDGQIAGPRVLEHMVDTVLYFEGDRGHQFRILRAVKNRFGATDEIGVFEMSDAGLKEVANPSSLFISSPDKTISGASVFAGMEGTRPLLVEIQGLVAATSQATPRRAVIGWDTSRLAMVLAVLDTRCDLSFAGSEVYLNVAGGLRVQEPAADLAVAAALVSSISDIPVPPGSLFFGEIGLSGEIRPVGQTDARLKEAAKLGFTTAIIPAGSKVKAGPMKIIEIEHLREIVSLFSETKPMTRAV</sequence>
<evidence type="ECO:0000313" key="15">
    <source>
        <dbReference type="EMBL" id="MBO0334502.1"/>
    </source>
</evidence>
<evidence type="ECO:0000256" key="13">
    <source>
        <dbReference type="RuleBase" id="RU003555"/>
    </source>
</evidence>
<keyword evidence="10 11" id="KW-0234">DNA repair</keyword>
<dbReference type="InterPro" id="IPR004504">
    <property type="entry name" value="DNA_repair_RadA"/>
</dbReference>
<gene>
    <name evidence="11 15" type="primary">radA</name>
    <name evidence="15" type="ORF">J0X12_12815</name>
</gene>
<dbReference type="Pfam" id="PF13481">
    <property type="entry name" value="AAA_25"/>
    <property type="match status" value="1"/>
</dbReference>
<dbReference type="Pfam" id="PF13541">
    <property type="entry name" value="ChlI"/>
    <property type="match status" value="1"/>
</dbReference>
<evidence type="ECO:0000256" key="4">
    <source>
        <dbReference type="ARBA" id="ARBA00022771"/>
    </source>
</evidence>
<organism evidence="15 16">
    <name type="scientific">Sneathiella sedimenti</name>
    <dbReference type="NCBI Taxonomy" id="2816034"/>
    <lineage>
        <taxon>Bacteria</taxon>
        <taxon>Pseudomonadati</taxon>
        <taxon>Pseudomonadota</taxon>
        <taxon>Alphaproteobacteria</taxon>
        <taxon>Sneathiellales</taxon>
        <taxon>Sneathiellaceae</taxon>
        <taxon>Sneathiella</taxon>
    </lineage>
</organism>
<dbReference type="SUPFAM" id="SSF52540">
    <property type="entry name" value="P-loop containing nucleoside triphosphate hydrolases"/>
    <property type="match status" value="1"/>
</dbReference>
<dbReference type="SUPFAM" id="SSF54211">
    <property type="entry name" value="Ribosomal protein S5 domain 2-like"/>
    <property type="match status" value="1"/>
</dbReference>
<dbReference type="RefSeq" id="WP_207046377.1">
    <property type="nucleotide sequence ID" value="NZ_JAFLNC010000004.1"/>
</dbReference>
<keyword evidence="6 13" id="KW-0862">Zinc</keyword>
<dbReference type="CDD" id="cd01121">
    <property type="entry name" value="RadA_SMS_N"/>
    <property type="match status" value="1"/>
</dbReference>
<keyword evidence="1 11" id="KW-0479">Metal-binding</keyword>
<feature type="domain" description="RecA family profile 1" evidence="14">
    <location>
        <begin position="65"/>
        <end position="215"/>
    </location>
</feature>
<reference evidence="15 16" key="1">
    <citation type="submission" date="2021-03" db="EMBL/GenBank/DDBJ databases">
        <title>Sneathiella sp. CAU 1612 isolated from Kang Won-do.</title>
        <authorList>
            <person name="Kim W."/>
        </authorList>
    </citation>
    <scope>NUCLEOTIDE SEQUENCE [LARGE SCALE GENOMIC DNA]</scope>
    <source>
        <strain evidence="15 16">CAU 1612</strain>
    </source>
</reference>
<evidence type="ECO:0000313" key="16">
    <source>
        <dbReference type="Proteomes" id="UP000664761"/>
    </source>
</evidence>
<comment type="caution">
    <text evidence="15">The sequence shown here is derived from an EMBL/GenBank/DDBJ whole genome shotgun (WGS) entry which is preliminary data.</text>
</comment>